<evidence type="ECO:0000313" key="3">
    <source>
        <dbReference type="EMBL" id="EAR50621.1"/>
    </source>
</evidence>
<name>Q2CD57_OCEGH</name>
<dbReference type="Gene3D" id="1.10.8.350">
    <property type="entry name" value="Bacterial muramidase"/>
    <property type="match status" value="1"/>
</dbReference>
<dbReference type="InterPro" id="IPR036366">
    <property type="entry name" value="PGBDSf"/>
</dbReference>
<dbReference type="Pfam" id="PF01471">
    <property type="entry name" value="PG_binding_1"/>
    <property type="match status" value="1"/>
</dbReference>
<dbReference type="InterPro" id="IPR036365">
    <property type="entry name" value="PGBD-like_sf"/>
</dbReference>
<dbReference type="OrthoDB" id="9808544at2"/>
<feature type="domain" description="Transglycosylase SLT" evidence="2">
    <location>
        <begin position="8"/>
        <end position="298"/>
    </location>
</feature>
<dbReference type="InterPro" id="IPR043426">
    <property type="entry name" value="MltB-like"/>
</dbReference>
<dbReference type="InterPro" id="IPR023346">
    <property type="entry name" value="Lysozyme-like_dom_sf"/>
</dbReference>
<dbReference type="SUPFAM" id="SSF53955">
    <property type="entry name" value="Lysozyme-like"/>
    <property type="match status" value="1"/>
</dbReference>
<dbReference type="EMBL" id="AAOT01000025">
    <property type="protein sequence ID" value="EAR50621.1"/>
    <property type="molecule type" value="Genomic_DNA"/>
</dbReference>
<feature type="domain" description="Peptidoglycan binding-like" evidence="1">
    <location>
        <begin position="320"/>
        <end position="367"/>
    </location>
</feature>
<keyword evidence="4" id="KW-1185">Reference proteome</keyword>
<protein>
    <submittedName>
        <fullName evidence="3">Peptidoglycan binding domain protein</fullName>
    </submittedName>
</protein>
<dbReference type="FunFam" id="1.10.8.350:FF:000001">
    <property type="entry name" value="Lytic murein transglycosylase B"/>
    <property type="match status" value="1"/>
</dbReference>
<dbReference type="InterPro" id="IPR031304">
    <property type="entry name" value="SLT_2"/>
</dbReference>
<reference evidence="3 4" key="1">
    <citation type="journal article" date="2010" name="J. Bacteriol.">
        <title>Genome sequences of Oceanicola granulosus HTCC2516(T) and Oceanicola batsensis HTCC2597(TDelta).</title>
        <authorList>
            <person name="Thrash J.C."/>
            <person name="Cho J.C."/>
            <person name="Vergin K.L."/>
            <person name="Giovannoni S.J."/>
        </authorList>
    </citation>
    <scope>NUCLEOTIDE SEQUENCE [LARGE SCALE GENOMIC DNA]</scope>
    <source>
        <strain evidence="4">ATCC BAA-861 / DSM 15982 / KCTC 12143 / HTCC2516</strain>
    </source>
</reference>
<dbReference type="Pfam" id="PF13406">
    <property type="entry name" value="SLT_2"/>
    <property type="match status" value="1"/>
</dbReference>
<dbReference type="GO" id="GO:0008933">
    <property type="term" value="F:peptidoglycan lytic transglycosylase activity"/>
    <property type="evidence" value="ECO:0007669"/>
    <property type="project" value="TreeGrafter"/>
</dbReference>
<gene>
    <name evidence="3" type="ORF">OG2516_12256</name>
</gene>
<evidence type="ECO:0000259" key="2">
    <source>
        <dbReference type="Pfam" id="PF13406"/>
    </source>
</evidence>
<dbReference type="InterPro" id="IPR002477">
    <property type="entry name" value="Peptidoglycan-bd-like"/>
</dbReference>
<dbReference type="Proteomes" id="UP000003635">
    <property type="component" value="Unassembled WGS sequence"/>
</dbReference>
<proteinExistence type="predicted"/>
<dbReference type="SUPFAM" id="SSF47090">
    <property type="entry name" value="PGBD-like"/>
    <property type="match status" value="1"/>
</dbReference>
<dbReference type="STRING" id="314256.OG2516_12256"/>
<dbReference type="AlphaFoldDB" id="Q2CD57"/>
<dbReference type="eggNOG" id="COG2951">
    <property type="taxonomic scope" value="Bacteria"/>
</dbReference>
<dbReference type="InterPro" id="IPR011970">
    <property type="entry name" value="MltB_2"/>
</dbReference>
<dbReference type="GO" id="GO:0009253">
    <property type="term" value="P:peptidoglycan catabolic process"/>
    <property type="evidence" value="ECO:0007669"/>
    <property type="project" value="TreeGrafter"/>
</dbReference>
<organism evidence="3 4">
    <name type="scientific">Oceanicola granulosus (strain ATCC BAA-861 / DSM 15982 / KCTC 12143 / HTCC2516)</name>
    <dbReference type="NCBI Taxonomy" id="314256"/>
    <lineage>
        <taxon>Bacteria</taxon>
        <taxon>Pseudomonadati</taxon>
        <taxon>Pseudomonadota</taxon>
        <taxon>Alphaproteobacteria</taxon>
        <taxon>Rhodobacterales</taxon>
        <taxon>Roseobacteraceae</taxon>
        <taxon>Oceanicola</taxon>
    </lineage>
</organism>
<dbReference type="Gene3D" id="1.10.530.10">
    <property type="match status" value="1"/>
</dbReference>
<dbReference type="HOGENOM" id="CLU_035402_0_2_5"/>
<dbReference type="PANTHER" id="PTHR30163">
    <property type="entry name" value="MEMBRANE-BOUND LYTIC MUREIN TRANSGLYCOSYLASE B"/>
    <property type="match status" value="1"/>
</dbReference>
<evidence type="ECO:0000313" key="4">
    <source>
        <dbReference type="Proteomes" id="UP000003635"/>
    </source>
</evidence>
<evidence type="ECO:0000259" key="1">
    <source>
        <dbReference type="Pfam" id="PF01471"/>
    </source>
</evidence>
<dbReference type="CDD" id="cd13399">
    <property type="entry name" value="Slt35-like"/>
    <property type="match status" value="1"/>
</dbReference>
<comment type="caution">
    <text evidence="3">The sequence shown here is derived from an EMBL/GenBank/DDBJ whole genome shotgun (WGS) entry which is preliminary data.</text>
</comment>
<sequence>MSADEQRSFTDWHAAFRERARQRGNVGPAALAAFDALTPDPEVLQRDRSQAELVRPIWDYLDRAVTDARVDAGRALLSERRELFGRISERYGVAPEIVVAIWGVETGYGRDRGRFDVLRALATLAADGRRRGLFEAQLMAALRIHEDGDAREMRGSWAGAMGHTQFMPTSYLAYAVDFDGDGRRDIWSDDPTDALASTAAYLARFGWQSGAPWGHEVRLPEGFDLRLADRRTRRGGADWARLGVARADGGLLDEAGEGALLLPAGAEGVAFLALDNFRVVERYNRAVSYVLAVGHLADRLAGRGPLVGTWPRQARVLETQERRELQERLTSAGFCTRGADGLIGPDTVAAVRAYQLAHGLRPDGYASVCLLERLR</sequence>
<dbReference type="PANTHER" id="PTHR30163:SF8">
    <property type="entry name" value="LYTIC MUREIN TRANSGLYCOSYLASE"/>
    <property type="match status" value="1"/>
</dbReference>
<dbReference type="RefSeq" id="WP_007255969.1">
    <property type="nucleotide sequence ID" value="NZ_CH724107.1"/>
</dbReference>
<dbReference type="NCBIfam" id="TIGR02283">
    <property type="entry name" value="MltB_2"/>
    <property type="match status" value="1"/>
</dbReference>
<dbReference type="eggNOG" id="COG3409">
    <property type="taxonomic scope" value="Bacteria"/>
</dbReference>
<dbReference type="Gene3D" id="1.10.101.10">
    <property type="entry name" value="PGBD-like superfamily/PGBD"/>
    <property type="match status" value="1"/>
</dbReference>
<accession>Q2CD57</accession>